<evidence type="ECO:0000256" key="2">
    <source>
        <dbReference type="SAM" id="Phobius"/>
    </source>
</evidence>
<proteinExistence type="predicted"/>
<evidence type="ECO:0000313" key="3">
    <source>
        <dbReference type="EMBL" id="ODV78547.1"/>
    </source>
</evidence>
<dbReference type="AlphaFoldDB" id="A0A1E4SGB0"/>
<feature type="transmembrane region" description="Helical" evidence="2">
    <location>
        <begin position="42"/>
        <end position="64"/>
    </location>
</feature>
<keyword evidence="2" id="KW-0812">Transmembrane</keyword>
<keyword evidence="2" id="KW-1133">Transmembrane helix</keyword>
<evidence type="ECO:0000313" key="4">
    <source>
        <dbReference type="Proteomes" id="UP000094285"/>
    </source>
</evidence>
<name>A0A1E4SGB0_9ASCO</name>
<reference evidence="4" key="1">
    <citation type="submission" date="2016-05" db="EMBL/GenBank/DDBJ databases">
        <title>Comparative genomics of biotechnologically important yeasts.</title>
        <authorList>
            <consortium name="DOE Joint Genome Institute"/>
            <person name="Riley R."/>
            <person name="Haridas S."/>
            <person name="Wolfe K.H."/>
            <person name="Lopes M.R."/>
            <person name="Hittinger C.T."/>
            <person name="Goker M."/>
            <person name="Salamov A."/>
            <person name="Wisecaver J."/>
            <person name="Long T.M."/>
            <person name="Aerts A.L."/>
            <person name="Barry K."/>
            <person name="Choi C."/>
            <person name="Clum A."/>
            <person name="Coughlan A.Y."/>
            <person name="Deshpande S."/>
            <person name="Douglass A.P."/>
            <person name="Hanson S.J."/>
            <person name="Klenk H.-P."/>
            <person name="Labutti K."/>
            <person name="Lapidus A."/>
            <person name="Lindquist E."/>
            <person name="Lipzen A."/>
            <person name="Meier-Kolthoff J.P."/>
            <person name="Ohm R.A."/>
            <person name="Otillar R.P."/>
            <person name="Pangilinan J."/>
            <person name="Peng Y."/>
            <person name="Rokas A."/>
            <person name="Rosa C.A."/>
            <person name="Scheuner C."/>
            <person name="Sibirny A.A."/>
            <person name="Slot J.C."/>
            <person name="Stielow J.B."/>
            <person name="Sun H."/>
            <person name="Kurtzman C.P."/>
            <person name="Blackwell M."/>
            <person name="Grigoriev I.V."/>
            <person name="Jeffries T.W."/>
        </authorList>
    </citation>
    <scope>NUCLEOTIDE SEQUENCE [LARGE SCALE GENOMIC DNA]</scope>
    <source>
        <strain evidence="4">NRRL Y-17324</strain>
    </source>
</reference>
<sequence>MFLISMYLSEPRIRDYVPSSGLANNPESNKDSGIFTEGFVCLHMHLTVLALTHMSYCAAYIFNVRVRNTDSNRRLDVYPGAKNRGEPRDDNLSNPSSLKMNSFRLDVSQPSSSP</sequence>
<protein>
    <submittedName>
        <fullName evidence="3">Uncharacterized protein</fullName>
    </submittedName>
</protein>
<keyword evidence="4" id="KW-1185">Reference proteome</keyword>
<dbReference type="Proteomes" id="UP000094285">
    <property type="component" value="Unassembled WGS sequence"/>
</dbReference>
<feature type="region of interest" description="Disordered" evidence="1">
    <location>
        <begin position="74"/>
        <end position="114"/>
    </location>
</feature>
<evidence type="ECO:0000256" key="1">
    <source>
        <dbReference type="SAM" id="MobiDB-lite"/>
    </source>
</evidence>
<gene>
    <name evidence="3" type="ORF">CANTADRAFT_268618</name>
</gene>
<organism evidence="3 4">
    <name type="scientific">Suhomyces tanzawaensis NRRL Y-17324</name>
    <dbReference type="NCBI Taxonomy" id="984487"/>
    <lineage>
        <taxon>Eukaryota</taxon>
        <taxon>Fungi</taxon>
        <taxon>Dikarya</taxon>
        <taxon>Ascomycota</taxon>
        <taxon>Saccharomycotina</taxon>
        <taxon>Pichiomycetes</taxon>
        <taxon>Debaryomycetaceae</taxon>
        <taxon>Suhomyces</taxon>
    </lineage>
</organism>
<dbReference type="GeneID" id="30982049"/>
<dbReference type="EMBL" id="KV453913">
    <property type="protein sequence ID" value="ODV78547.1"/>
    <property type="molecule type" value="Genomic_DNA"/>
</dbReference>
<accession>A0A1E4SGB0</accession>
<dbReference type="RefSeq" id="XP_020063669.1">
    <property type="nucleotide sequence ID" value="XM_020207912.1"/>
</dbReference>
<keyword evidence="2" id="KW-0472">Membrane</keyword>